<evidence type="ECO:0000313" key="3">
    <source>
        <dbReference type="Proteomes" id="UP000618754"/>
    </source>
</evidence>
<feature type="transmembrane region" description="Helical" evidence="1">
    <location>
        <begin position="6"/>
        <end position="27"/>
    </location>
</feature>
<organism evidence="2 3">
    <name type="scientific">Mucilaginibacter rigui</name>
    <dbReference type="NCBI Taxonomy" id="534635"/>
    <lineage>
        <taxon>Bacteria</taxon>
        <taxon>Pseudomonadati</taxon>
        <taxon>Bacteroidota</taxon>
        <taxon>Sphingobacteriia</taxon>
        <taxon>Sphingobacteriales</taxon>
        <taxon>Sphingobacteriaceae</taxon>
        <taxon>Mucilaginibacter</taxon>
    </lineage>
</organism>
<feature type="transmembrane region" description="Helical" evidence="1">
    <location>
        <begin position="48"/>
        <end position="69"/>
    </location>
</feature>
<evidence type="ECO:0000256" key="1">
    <source>
        <dbReference type="SAM" id="Phobius"/>
    </source>
</evidence>
<reference evidence="2 3" key="1">
    <citation type="submission" date="2020-09" db="EMBL/GenBank/DDBJ databases">
        <title>Novel species of Mucilaginibacter isolated from a glacier on the Tibetan Plateau.</title>
        <authorList>
            <person name="Liu Q."/>
            <person name="Xin Y.-H."/>
        </authorList>
    </citation>
    <scope>NUCLEOTIDE SEQUENCE [LARGE SCALE GENOMIC DNA]</scope>
    <source>
        <strain evidence="2 3">CGMCC 1.13878</strain>
    </source>
</reference>
<dbReference type="InterPro" id="IPR009732">
    <property type="entry name" value="DUF1304"/>
</dbReference>
<comment type="caution">
    <text evidence="2">The sequence shown here is derived from an EMBL/GenBank/DDBJ whole genome shotgun (WGS) entry which is preliminary data.</text>
</comment>
<keyword evidence="3" id="KW-1185">Reference proteome</keyword>
<dbReference type="EMBL" id="JACWMW010000003">
    <property type="protein sequence ID" value="MBD1386626.1"/>
    <property type="molecule type" value="Genomic_DNA"/>
</dbReference>
<dbReference type="RefSeq" id="WP_191176466.1">
    <property type="nucleotide sequence ID" value="NZ_JACWMW010000003.1"/>
</dbReference>
<feature type="transmembrane region" description="Helical" evidence="1">
    <location>
        <begin position="102"/>
        <end position="120"/>
    </location>
</feature>
<sequence>MKLFAHIMIAIVAIEHIYILWIEMFAWTTKGKATFKSFPAELFEQTTALAANQGLYNGFLAAGLIWSLLINDPVWSKNIAMFFLGCVVVAGLYGGITASRSILFKQALPAIIAIAAVFFAL</sequence>
<keyword evidence="1" id="KW-0472">Membrane</keyword>
<name>A0ABR7X7W8_9SPHI</name>
<dbReference type="Proteomes" id="UP000618754">
    <property type="component" value="Unassembled WGS sequence"/>
</dbReference>
<keyword evidence="1" id="KW-1133">Transmembrane helix</keyword>
<dbReference type="Pfam" id="PF06993">
    <property type="entry name" value="DUF1304"/>
    <property type="match status" value="1"/>
</dbReference>
<accession>A0ABR7X7W8</accession>
<evidence type="ECO:0000313" key="2">
    <source>
        <dbReference type="EMBL" id="MBD1386626.1"/>
    </source>
</evidence>
<dbReference type="PANTHER" id="PTHR38446:SF1">
    <property type="entry name" value="BLL0914 PROTEIN"/>
    <property type="match status" value="1"/>
</dbReference>
<gene>
    <name evidence="2" type="ORF">IDJ75_15170</name>
</gene>
<feature type="transmembrane region" description="Helical" evidence="1">
    <location>
        <begin position="75"/>
        <end position="95"/>
    </location>
</feature>
<proteinExistence type="predicted"/>
<dbReference type="PANTHER" id="PTHR38446">
    <property type="entry name" value="BLL0914 PROTEIN"/>
    <property type="match status" value="1"/>
</dbReference>
<protein>
    <submittedName>
        <fullName evidence="2">DUF1304 domain-containing protein</fullName>
    </submittedName>
</protein>
<keyword evidence="1" id="KW-0812">Transmembrane</keyword>